<name>A0A1G2BJC8_9BACT</name>
<dbReference type="Proteomes" id="UP000176420">
    <property type="component" value="Unassembled WGS sequence"/>
</dbReference>
<dbReference type="InterPro" id="IPR015943">
    <property type="entry name" value="WD40/YVTN_repeat-like_dom_sf"/>
</dbReference>
<proteinExistence type="predicted"/>
<comment type="caution">
    <text evidence="2">The sequence shown here is derived from an EMBL/GenBank/DDBJ whole genome shotgun (WGS) entry which is preliminary data.</text>
</comment>
<evidence type="ECO:0000256" key="1">
    <source>
        <dbReference type="SAM" id="SignalP"/>
    </source>
</evidence>
<reference evidence="2 3" key="1">
    <citation type="journal article" date="2016" name="Nat. Commun.">
        <title>Thousands of microbial genomes shed light on interconnected biogeochemical processes in an aquifer system.</title>
        <authorList>
            <person name="Anantharaman K."/>
            <person name="Brown C.T."/>
            <person name="Hug L.A."/>
            <person name="Sharon I."/>
            <person name="Castelle C.J."/>
            <person name="Probst A.J."/>
            <person name="Thomas B.C."/>
            <person name="Singh A."/>
            <person name="Wilkins M.J."/>
            <person name="Karaoz U."/>
            <person name="Brodie E.L."/>
            <person name="Williams K.H."/>
            <person name="Hubbard S.S."/>
            <person name="Banfield J.F."/>
        </authorList>
    </citation>
    <scope>NUCLEOTIDE SEQUENCE [LARGE SCALE GENOMIC DNA]</scope>
</reference>
<evidence type="ECO:0000313" key="3">
    <source>
        <dbReference type="Proteomes" id="UP000176420"/>
    </source>
</evidence>
<keyword evidence="1" id="KW-0732">Signal</keyword>
<sequence>MFIKKFLFLLTAVIFCFPLATRAAVNIAGPIAAGELSDVRTITTINNELFFIDNVQQGSNSEKHLYRLNGKKMNNLELLYAVQASLNKDDYVFSFNDDLYLTATGKKGNRIRIYRSQDQGVTWKLLDKIGFFDETIANNIRDVFATDARLYLVIEGTSGVATSSTKLSLWSLEKGSSGWQKQTIAENNPRYVGYNLMDNDPYLYINTWQTIPGDTKSYSAALYTPQDYAGNKFRKISLDNFDGDLPVREVQEAENFQDIMFLRGYITAQRRDGKSINRRSNLRSLRSANGVLWKNAGGKFTKYVLFKDALYAVYQTKNHQPQISKTVDGQALTLTTLGFEDLYAIDNGSLNLHSSADQSLLLADFSEKNVDKYLASEDGANWIELTGKIPDKAQPAQITKAGKYYFFVRGQSDSSFKLYKLSTK</sequence>
<dbReference type="EMBL" id="MHKI01000001">
    <property type="protein sequence ID" value="OGY88400.1"/>
    <property type="molecule type" value="Genomic_DNA"/>
</dbReference>
<dbReference type="Gene3D" id="2.130.10.10">
    <property type="entry name" value="YVTN repeat-like/Quinoprotein amine dehydrogenase"/>
    <property type="match status" value="1"/>
</dbReference>
<organism evidence="2 3">
    <name type="scientific">Candidatus Kerfeldbacteria bacterium RIFOXYB2_FULL_38_14</name>
    <dbReference type="NCBI Taxonomy" id="1798547"/>
    <lineage>
        <taxon>Bacteria</taxon>
        <taxon>Candidatus Kerfeldiibacteriota</taxon>
    </lineage>
</organism>
<dbReference type="AlphaFoldDB" id="A0A1G2BJC8"/>
<evidence type="ECO:0000313" key="2">
    <source>
        <dbReference type="EMBL" id="OGY88400.1"/>
    </source>
</evidence>
<accession>A0A1G2BJC8</accession>
<feature type="chain" id="PRO_5009582086" evidence="1">
    <location>
        <begin position="24"/>
        <end position="424"/>
    </location>
</feature>
<feature type="signal peptide" evidence="1">
    <location>
        <begin position="1"/>
        <end position="23"/>
    </location>
</feature>
<dbReference type="InterPro" id="IPR036278">
    <property type="entry name" value="Sialidase_sf"/>
</dbReference>
<gene>
    <name evidence="2" type="ORF">A2319_05180</name>
</gene>
<dbReference type="SUPFAM" id="SSF50939">
    <property type="entry name" value="Sialidases"/>
    <property type="match status" value="1"/>
</dbReference>
<protein>
    <submittedName>
        <fullName evidence="2">Uncharacterized protein</fullName>
    </submittedName>
</protein>